<dbReference type="RefSeq" id="WP_203994742.1">
    <property type="nucleotide sequence ID" value="NZ_BOPG01000024.1"/>
</dbReference>
<dbReference type="PANTHER" id="PTHR43775">
    <property type="entry name" value="FATTY ACID SYNTHASE"/>
    <property type="match status" value="1"/>
</dbReference>
<evidence type="ECO:0000256" key="2">
    <source>
        <dbReference type="ARBA" id="ARBA00022553"/>
    </source>
</evidence>
<sequence>MTMGFSEIEADDATRILTLQWEKAEAFEPRPGAAGEAAWVIRSWGPSRAADAFADALRAADPSVTLVRDDAAGTAAGTAAGIAAADPRYVFFVDETAPMAEVDLADDANWAWAHAVVRTCQEVAARPGSRVWLVTRTGLHGPGHSDTVRPEHDFVWAIGRCHATESADSWGGLVDVKVDDPRAAGDMLAAYLLSGSAEDEVLLHDDGPFVARLTASELPPTDSGQGISMDRLHIVSGGALGLSFEIERWLARAGATRILVLGRSPLDADRGRNLRLLEGMGATVEYEVLDVGDPEQVRGLAIRLRERGESIGGVFHLASSWRLDGESCVAPLATATPEQTRVLLGAKASGALLLADLAEGLGAEAMVLFSSAAATLGSPGQANYAAANAVLDGVARRLHGGRVRAVSLAWGPIGEVGFGASREGADLHEVWERLGLKRLTVDRVLSTVTMALSQDEPNLSVVAWDETALGALPWFGQRPVLERLATAEPVGLSLDGLADLAGGERIRYIVDVIRGHLATMLGEAPADVDPDRPLVDLGLDSLMALELLFIVDREFAVSLELHEVMVGMDATLTTMATRLDERIRVSPQSVLAADGTSGPR</sequence>
<organism evidence="4 5">
    <name type="scientific">Virgisporangium aurantiacum</name>
    <dbReference type="NCBI Taxonomy" id="175570"/>
    <lineage>
        <taxon>Bacteria</taxon>
        <taxon>Bacillati</taxon>
        <taxon>Actinomycetota</taxon>
        <taxon>Actinomycetes</taxon>
        <taxon>Micromonosporales</taxon>
        <taxon>Micromonosporaceae</taxon>
        <taxon>Virgisporangium</taxon>
    </lineage>
</organism>
<dbReference type="SUPFAM" id="SSF47336">
    <property type="entry name" value="ACP-like"/>
    <property type="match status" value="1"/>
</dbReference>
<dbReference type="SUPFAM" id="SSF51735">
    <property type="entry name" value="NAD(P)-binding Rossmann-fold domains"/>
    <property type="match status" value="2"/>
</dbReference>
<keyword evidence="2" id="KW-0597">Phosphoprotein</keyword>
<dbReference type="GO" id="GO:0004312">
    <property type="term" value="F:fatty acid synthase activity"/>
    <property type="evidence" value="ECO:0007669"/>
    <property type="project" value="TreeGrafter"/>
</dbReference>
<dbReference type="InterPro" id="IPR020806">
    <property type="entry name" value="PKS_PP-bd"/>
</dbReference>
<dbReference type="InterPro" id="IPR009081">
    <property type="entry name" value="PP-bd_ACP"/>
</dbReference>
<dbReference type="Proteomes" id="UP000612585">
    <property type="component" value="Unassembled WGS sequence"/>
</dbReference>
<accession>A0A8J4E048</accession>
<dbReference type="CDD" id="cd05274">
    <property type="entry name" value="KR_FAS_SDR_x"/>
    <property type="match status" value="1"/>
</dbReference>
<dbReference type="PROSITE" id="PS50075">
    <property type="entry name" value="CARRIER"/>
    <property type="match status" value="1"/>
</dbReference>
<dbReference type="AlphaFoldDB" id="A0A8J4E048"/>
<evidence type="ECO:0000256" key="1">
    <source>
        <dbReference type="ARBA" id="ARBA00022450"/>
    </source>
</evidence>
<keyword evidence="1" id="KW-0596">Phosphopantetheine</keyword>
<dbReference type="PROSITE" id="PS00012">
    <property type="entry name" value="PHOSPHOPANTETHEINE"/>
    <property type="match status" value="1"/>
</dbReference>
<dbReference type="InterPro" id="IPR013968">
    <property type="entry name" value="PKS_KR"/>
</dbReference>
<dbReference type="Gene3D" id="1.10.1200.10">
    <property type="entry name" value="ACP-like"/>
    <property type="match status" value="1"/>
</dbReference>
<dbReference type="InterPro" id="IPR057326">
    <property type="entry name" value="KR_dom"/>
</dbReference>
<dbReference type="InterPro" id="IPR036291">
    <property type="entry name" value="NAD(P)-bd_dom_sf"/>
</dbReference>
<keyword evidence="5" id="KW-1185">Reference proteome</keyword>
<evidence type="ECO:0000313" key="4">
    <source>
        <dbReference type="EMBL" id="GIJ56411.1"/>
    </source>
</evidence>
<dbReference type="SMART" id="SM00823">
    <property type="entry name" value="PKS_PP"/>
    <property type="match status" value="1"/>
</dbReference>
<dbReference type="Pfam" id="PF00550">
    <property type="entry name" value="PP-binding"/>
    <property type="match status" value="1"/>
</dbReference>
<gene>
    <name evidence="4" type="ORF">Vau01_039270</name>
</gene>
<dbReference type="InterPro" id="IPR050091">
    <property type="entry name" value="PKS_NRPS_Biosynth_Enz"/>
</dbReference>
<dbReference type="Gene3D" id="3.40.50.720">
    <property type="entry name" value="NAD(P)-binding Rossmann-like Domain"/>
    <property type="match status" value="1"/>
</dbReference>
<evidence type="ECO:0000313" key="5">
    <source>
        <dbReference type="Proteomes" id="UP000612585"/>
    </source>
</evidence>
<dbReference type="InterPro" id="IPR036736">
    <property type="entry name" value="ACP-like_sf"/>
</dbReference>
<dbReference type="SMART" id="SM01294">
    <property type="entry name" value="PKS_PP_betabranch"/>
    <property type="match status" value="1"/>
</dbReference>
<dbReference type="SMART" id="SM00822">
    <property type="entry name" value="PKS_KR"/>
    <property type="match status" value="1"/>
</dbReference>
<dbReference type="EMBL" id="BOPG01000024">
    <property type="protein sequence ID" value="GIJ56411.1"/>
    <property type="molecule type" value="Genomic_DNA"/>
</dbReference>
<dbReference type="GO" id="GO:0031177">
    <property type="term" value="F:phosphopantetheine binding"/>
    <property type="evidence" value="ECO:0007669"/>
    <property type="project" value="InterPro"/>
</dbReference>
<feature type="domain" description="Carrier" evidence="3">
    <location>
        <begin position="504"/>
        <end position="583"/>
    </location>
</feature>
<name>A0A8J4E048_9ACTN</name>
<dbReference type="Pfam" id="PF08659">
    <property type="entry name" value="KR"/>
    <property type="match status" value="1"/>
</dbReference>
<dbReference type="GO" id="GO:0006633">
    <property type="term" value="P:fatty acid biosynthetic process"/>
    <property type="evidence" value="ECO:0007669"/>
    <property type="project" value="TreeGrafter"/>
</dbReference>
<evidence type="ECO:0000259" key="3">
    <source>
        <dbReference type="PROSITE" id="PS50075"/>
    </source>
</evidence>
<dbReference type="InterPro" id="IPR006162">
    <property type="entry name" value="Ppantetheine_attach_site"/>
</dbReference>
<proteinExistence type="predicted"/>
<reference evidence="4" key="1">
    <citation type="submission" date="2021-01" db="EMBL/GenBank/DDBJ databases">
        <title>Whole genome shotgun sequence of Virgisporangium aurantiacum NBRC 16421.</title>
        <authorList>
            <person name="Komaki H."/>
            <person name="Tamura T."/>
        </authorList>
    </citation>
    <scope>NUCLEOTIDE SEQUENCE</scope>
    <source>
        <strain evidence="4">NBRC 16421</strain>
    </source>
</reference>
<dbReference type="PANTHER" id="PTHR43775:SF37">
    <property type="entry name" value="SI:DKEY-61P9.11"/>
    <property type="match status" value="1"/>
</dbReference>
<comment type="caution">
    <text evidence="4">The sequence shown here is derived from an EMBL/GenBank/DDBJ whole genome shotgun (WGS) entry which is preliminary data.</text>
</comment>
<protein>
    <recommendedName>
        <fullName evidence="3">Carrier domain-containing protein</fullName>
    </recommendedName>
</protein>